<dbReference type="EMBL" id="JABWUV010000017">
    <property type="protein sequence ID" value="KAF6295843.1"/>
    <property type="molecule type" value="Genomic_DNA"/>
</dbReference>
<dbReference type="GO" id="GO:0005886">
    <property type="term" value="C:plasma membrane"/>
    <property type="evidence" value="ECO:0007669"/>
    <property type="project" value="TreeGrafter"/>
</dbReference>
<dbReference type="InterPro" id="IPR013783">
    <property type="entry name" value="Ig-like_fold"/>
</dbReference>
<keyword evidence="7 12" id="KW-1133">Transmembrane helix</keyword>
<feature type="domain" description="Intercellular adhesion molecule N-terminal" evidence="13">
    <location>
        <begin position="66"/>
        <end position="156"/>
    </location>
</feature>
<evidence type="ECO:0000313" key="15">
    <source>
        <dbReference type="Proteomes" id="UP000527355"/>
    </source>
</evidence>
<keyword evidence="8 12" id="KW-0472">Membrane</keyword>
<evidence type="ECO:0000256" key="12">
    <source>
        <dbReference type="SAM" id="Phobius"/>
    </source>
</evidence>
<evidence type="ECO:0000256" key="3">
    <source>
        <dbReference type="ARBA" id="ARBA00022692"/>
    </source>
</evidence>
<dbReference type="Pfam" id="PF03921">
    <property type="entry name" value="ICAM_N"/>
    <property type="match status" value="1"/>
</dbReference>
<evidence type="ECO:0000256" key="7">
    <source>
        <dbReference type="ARBA" id="ARBA00022989"/>
    </source>
</evidence>
<evidence type="ECO:0000313" key="14">
    <source>
        <dbReference type="EMBL" id="KAF6295843.1"/>
    </source>
</evidence>
<evidence type="ECO:0000256" key="9">
    <source>
        <dbReference type="ARBA" id="ARBA00023157"/>
    </source>
</evidence>
<keyword evidence="6" id="KW-0130">Cell adhesion</keyword>
<dbReference type="VEuPathDB" id="HostDB:GeneID_118671593"/>
<comment type="similarity">
    <text evidence="2">Belongs to the immunoglobulin superfamily. ICAM family.</text>
</comment>
<keyword evidence="3 12" id="KW-0812">Transmembrane</keyword>
<protein>
    <submittedName>
        <fullName evidence="14">Intercellular adhesion molecule 2</fullName>
    </submittedName>
</protein>
<reference evidence="14 15" key="1">
    <citation type="journal article" date="2020" name="Nature">
        <title>Six reference-quality genomes reveal evolution of bat adaptations.</title>
        <authorList>
            <person name="Jebb D."/>
            <person name="Huang Z."/>
            <person name="Pippel M."/>
            <person name="Hughes G.M."/>
            <person name="Lavrichenko K."/>
            <person name="Devanna P."/>
            <person name="Winkler S."/>
            <person name="Jermiin L.S."/>
            <person name="Skirmuntt E.C."/>
            <person name="Katzourakis A."/>
            <person name="Burkitt-Gray L."/>
            <person name="Ray D.A."/>
            <person name="Sullivan K.A.M."/>
            <person name="Roscito J.G."/>
            <person name="Kirilenko B.M."/>
            <person name="Davalos L.M."/>
            <person name="Corthals A.P."/>
            <person name="Power M.L."/>
            <person name="Jones G."/>
            <person name="Ransome R.D."/>
            <person name="Dechmann D.K.N."/>
            <person name="Locatelli A.G."/>
            <person name="Puechmaille S.J."/>
            <person name="Fedrigo O."/>
            <person name="Jarvis E.D."/>
            <person name="Hiller M."/>
            <person name="Vernes S.C."/>
            <person name="Myers E.W."/>
            <person name="Teeling E.C."/>
        </authorList>
    </citation>
    <scope>NUCLEOTIDE SEQUENCE [LARGE SCALE GENOMIC DNA]</scope>
    <source>
        <strain evidence="14">MMyoMyo1</strain>
        <tissue evidence="14">Flight muscle</tissue>
    </source>
</reference>
<evidence type="ECO:0000256" key="2">
    <source>
        <dbReference type="ARBA" id="ARBA00005925"/>
    </source>
</evidence>
<dbReference type="PRINTS" id="PR01472">
    <property type="entry name" value="ICAMVCAM1"/>
</dbReference>
<evidence type="ECO:0000256" key="8">
    <source>
        <dbReference type="ARBA" id="ARBA00023136"/>
    </source>
</evidence>
<comment type="caution">
    <text evidence="14">The sequence shown here is derived from an EMBL/GenBank/DDBJ whole genome shotgun (WGS) entry which is preliminary data.</text>
</comment>
<dbReference type="InterPro" id="IPR036179">
    <property type="entry name" value="Ig-like_dom_sf"/>
</dbReference>
<gene>
    <name evidence="14" type="ORF">mMyoMyo1_006588</name>
</gene>
<comment type="subcellular location">
    <subcellularLocation>
        <location evidence="1">Membrane</location>
        <topology evidence="1">Single-pass type I membrane protein</topology>
    </subcellularLocation>
</comment>
<dbReference type="GO" id="GO:0005178">
    <property type="term" value="F:integrin binding"/>
    <property type="evidence" value="ECO:0007669"/>
    <property type="project" value="InterPro"/>
</dbReference>
<dbReference type="FunFam" id="2.60.40.10:FF:000338">
    <property type="entry name" value="intercellular adhesion molecule 5"/>
    <property type="match status" value="1"/>
</dbReference>
<dbReference type="Proteomes" id="UP000527355">
    <property type="component" value="Unassembled WGS sequence"/>
</dbReference>
<dbReference type="SUPFAM" id="SSF48726">
    <property type="entry name" value="Immunoglobulin"/>
    <property type="match status" value="2"/>
</dbReference>
<evidence type="ECO:0000256" key="6">
    <source>
        <dbReference type="ARBA" id="ARBA00022889"/>
    </source>
</evidence>
<keyword evidence="9" id="KW-1015">Disulfide bond</keyword>
<dbReference type="GO" id="GO:0098609">
    <property type="term" value="P:cell-cell adhesion"/>
    <property type="evidence" value="ECO:0007669"/>
    <property type="project" value="InterPro"/>
</dbReference>
<accession>A0A7J7T609</accession>
<evidence type="ECO:0000256" key="1">
    <source>
        <dbReference type="ARBA" id="ARBA00004479"/>
    </source>
</evidence>
<name>A0A7J7T609_MYOMY</name>
<dbReference type="AlphaFoldDB" id="A0A7J7T609"/>
<evidence type="ECO:0000256" key="10">
    <source>
        <dbReference type="ARBA" id="ARBA00023180"/>
    </source>
</evidence>
<evidence type="ECO:0000256" key="5">
    <source>
        <dbReference type="ARBA" id="ARBA00022737"/>
    </source>
</evidence>
<keyword evidence="4" id="KW-0732">Signal</keyword>
<sequence>MCQDQKPPGKTLPTIGLPLTCSLRLRILQQAPSAASPWMPFEMSPFCCWGLPAALLAVLFCPGSGEEAFEVYMWPEQLVVKHGGSSKINCSTSCLQPTISGLETTLSKTLLDKQPQWELYEVFNVSTDTVVYCHFTCSGRQVQRNASITVFYPPEQVLLKLQPTWVTVGKVFTMECRVPAVAPLENLTLTLFRGQEPLHMQKFEGETAAPQEAMITHNSTAHKEDGRHNFSCRAELDLKTRGGGLIRKTSEPQVLEIHEPMPDNQMVIIIAVVSVLLLLFVASVLLCFVFGQQWHQRRSGNYGVQAAWRRLRRSYRA</sequence>
<dbReference type="InterPro" id="IPR003987">
    <property type="entry name" value="ICAM_VCAM_N"/>
</dbReference>
<dbReference type="OrthoDB" id="5843397at2759"/>
<evidence type="ECO:0000259" key="13">
    <source>
        <dbReference type="Pfam" id="PF03921"/>
    </source>
</evidence>
<feature type="transmembrane region" description="Helical" evidence="12">
    <location>
        <begin position="266"/>
        <end position="290"/>
    </location>
</feature>
<evidence type="ECO:0000256" key="11">
    <source>
        <dbReference type="ARBA" id="ARBA00023319"/>
    </source>
</evidence>
<keyword evidence="5" id="KW-0677">Repeat</keyword>
<keyword evidence="10" id="KW-0325">Glycoprotein</keyword>
<dbReference type="PANTHER" id="PTHR13771">
    <property type="entry name" value="INTERCELLULAR ADHESION MOLECULE"/>
    <property type="match status" value="1"/>
</dbReference>
<keyword evidence="15" id="KW-1185">Reference proteome</keyword>
<dbReference type="FunFam" id="2.60.40.10:FF:000194">
    <property type="entry name" value="Intercellular adhesion molecule 1"/>
    <property type="match status" value="1"/>
</dbReference>
<organism evidence="14 15">
    <name type="scientific">Myotis myotis</name>
    <name type="common">Greater mouse-eared bat</name>
    <name type="synonym">Vespertilio myotis</name>
    <dbReference type="NCBI Taxonomy" id="51298"/>
    <lineage>
        <taxon>Eukaryota</taxon>
        <taxon>Metazoa</taxon>
        <taxon>Chordata</taxon>
        <taxon>Craniata</taxon>
        <taxon>Vertebrata</taxon>
        <taxon>Euteleostomi</taxon>
        <taxon>Mammalia</taxon>
        <taxon>Eutheria</taxon>
        <taxon>Laurasiatheria</taxon>
        <taxon>Chiroptera</taxon>
        <taxon>Yangochiroptera</taxon>
        <taxon>Vespertilionidae</taxon>
        <taxon>Myotis</taxon>
    </lineage>
</organism>
<dbReference type="InterPro" id="IPR013768">
    <property type="entry name" value="ICAM_N"/>
</dbReference>
<dbReference type="PANTHER" id="PTHR13771:SF3">
    <property type="entry name" value="INTERCELLULAR ADHESION MOLECULE 2"/>
    <property type="match status" value="1"/>
</dbReference>
<proteinExistence type="inferred from homology"/>
<evidence type="ECO:0000256" key="4">
    <source>
        <dbReference type="ARBA" id="ARBA00022729"/>
    </source>
</evidence>
<keyword evidence="11" id="KW-0393">Immunoglobulin domain</keyword>
<dbReference type="Gene3D" id="2.60.40.10">
    <property type="entry name" value="Immunoglobulins"/>
    <property type="match status" value="2"/>
</dbReference>
<dbReference type="InterPro" id="IPR047012">
    <property type="entry name" value="ICAM_VCAM"/>
</dbReference>